<dbReference type="KEGG" id="tas:TASI_0113"/>
<accession>G4QD87</accession>
<reference evidence="2 3" key="2">
    <citation type="journal article" date="2012" name="PLoS ONE">
        <title>Genomic characterization of the taylorella genus.</title>
        <authorList>
            <person name="Hebert L."/>
            <person name="Moumen B."/>
            <person name="Pons N."/>
            <person name="Duquesne F."/>
            <person name="Breuil M.F."/>
            <person name="Goux D."/>
            <person name="Batto J.M."/>
            <person name="Laugier C."/>
            <person name="Renault P."/>
            <person name="Petry S."/>
        </authorList>
    </citation>
    <scope>NUCLEOTIDE SEQUENCE [LARGE SCALE GENOMIC DNA]</scope>
    <source>
        <strain evidence="2 3">MCE3</strain>
    </source>
</reference>
<dbReference type="Pfam" id="PF00805">
    <property type="entry name" value="Pentapeptide"/>
    <property type="match status" value="1"/>
</dbReference>
<gene>
    <name evidence="2" type="ordered locus">TASI_0113</name>
</gene>
<dbReference type="Proteomes" id="UP000009284">
    <property type="component" value="Chromosome"/>
</dbReference>
<organism evidence="2 3">
    <name type="scientific">Taylorella asinigenitalis (strain MCE3)</name>
    <dbReference type="NCBI Taxonomy" id="1008459"/>
    <lineage>
        <taxon>Bacteria</taxon>
        <taxon>Pseudomonadati</taxon>
        <taxon>Pseudomonadota</taxon>
        <taxon>Betaproteobacteria</taxon>
        <taxon>Burkholderiales</taxon>
        <taxon>Alcaligenaceae</taxon>
        <taxon>Taylorella</taxon>
    </lineage>
</organism>
<reference key="1">
    <citation type="submission" date="2011-09" db="EMBL/GenBank/DDBJ databases">
        <title>Genomic characterization of the Taylorella genus.</title>
        <authorList>
            <person name="Hebert L."/>
            <person name="Moumen B."/>
            <person name="Pons N."/>
            <person name="Duquesne F."/>
            <person name="Breuil M.-F."/>
            <person name="Goux D."/>
            <person name="Batto J.-M."/>
            <person name="Renault P."/>
            <person name="Laugier C."/>
            <person name="Petry S."/>
        </authorList>
    </citation>
    <scope>NUCLEOTIDE SEQUENCE</scope>
    <source>
        <strain>MCE3</strain>
    </source>
</reference>
<evidence type="ECO:0000313" key="3">
    <source>
        <dbReference type="Proteomes" id="UP000009284"/>
    </source>
</evidence>
<proteinExistence type="predicted"/>
<dbReference type="HOGENOM" id="CLU_033401_11_0_4"/>
<evidence type="ECO:0000313" key="2">
    <source>
        <dbReference type="EMBL" id="AEP35904.1"/>
    </source>
</evidence>
<dbReference type="EMBL" id="CP003059">
    <property type="protein sequence ID" value="AEP35904.1"/>
    <property type="molecule type" value="Genomic_DNA"/>
</dbReference>
<dbReference type="Pfam" id="PF13599">
    <property type="entry name" value="Pentapeptide_4"/>
    <property type="match status" value="1"/>
</dbReference>
<keyword evidence="1" id="KW-0677">Repeat</keyword>
<protein>
    <submittedName>
        <fullName evidence="2">Pentapeptide repeat protein</fullName>
    </submittedName>
</protein>
<sequence>MQSNDSIKFAEFLNLDQIENFSFENLNLDYKNLLQGYEFTRCIFKNINFEKLDIIDNTFLNCVFLNCKFNNCKLNNNVFTGCKLSNCIFLNCSIDIFAFAYTVFETTFLNCCTIKNFFITESDSIELSILDSTLEVFSLLNHQVKFACPKLNFSNSKTKYFTTNMISLANASFHLSDIESLIYIDSSLPEEYTFNKVSLIKSQFTNSTLDNIDFSGCDLSNSCFKSCSLKNCNFKNAKLEMCLFLDCSLENSLFNNSLMNICNFTGSNISGSNFENSDLSMSIFKNAQAVKCNFKESNLQLSDFSHSNITGSNFLESSLDRTKFHSVIDLDVVWGNKINSIGDDKDLLEAELWLTKI</sequence>
<keyword evidence="3" id="KW-1185">Reference proteome</keyword>
<evidence type="ECO:0000256" key="1">
    <source>
        <dbReference type="ARBA" id="ARBA00022737"/>
    </source>
</evidence>
<dbReference type="AlphaFoldDB" id="G4QD87"/>
<dbReference type="RefSeq" id="WP_014110803.1">
    <property type="nucleotide sequence ID" value="NC_016043.1"/>
</dbReference>
<dbReference type="InterPro" id="IPR001646">
    <property type="entry name" value="5peptide_repeat"/>
</dbReference>
<name>G4QD87_TAYAM</name>
<dbReference type="PANTHER" id="PTHR47485">
    <property type="entry name" value="THYLAKOID LUMENAL 17.4 KDA PROTEIN, CHLOROPLASTIC"/>
    <property type="match status" value="1"/>
</dbReference>
<dbReference type="PANTHER" id="PTHR47485:SF1">
    <property type="entry name" value="THYLAKOID LUMENAL 17.4 KDA PROTEIN, CHLOROPLASTIC"/>
    <property type="match status" value="1"/>
</dbReference>
<dbReference type="Gene3D" id="2.160.20.80">
    <property type="entry name" value="E3 ubiquitin-protein ligase SopA"/>
    <property type="match status" value="2"/>
</dbReference>
<dbReference type="STRING" id="1008459.TASI_0113"/>
<dbReference type="eggNOG" id="COG1357">
    <property type="taxonomic scope" value="Bacteria"/>
</dbReference>
<dbReference type="OrthoDB" id="9798656at2"/>
<dbReference type="SUPFAM" id="SSF141571">
    <property type="entry name" value="Pentapeptide repeat-like"/>
    <property type="match status" value="2"/>
</dbReference>